<proteinExistence type="predicted"/>
<organism evidence="2 3">
    <name type="scientific">Arsukibacterium ikkense</name>
    <dbReference type="NCBI Taxonomy" id="336831"/>
    <lineage>
        <taxon>Bacteria</taxon>
        <taxon>Pseudomonadati</taxon>
        <taxon>Pseudomonadota</taxon>
        <taxon>Gammaproteobacteria</taxon>
        <taxon>Chromatiales</taxon>
        <taxon>Chromatiaceae</taxon>
        <taxon>Arsukibacterium</taxon>
    </lineage>
</organism>
<keyword evidence="1" id="KW-0812">Transmembrane</keyword>
<dbReference type="EMBL" id="LAHO01000024">
    <property type="protein sequence ID" value="KKO43889.1"/>
    <property type="molecule type" value="Genomic_DNA"/>
</dbReference>
<name>A0A0M2V0I6_9GAMM</name>
<reference evidence="2 3" key="1">
    <citation type="submission" date="2015-03" db="EMBL/GenBank/DDBJ databases">
        <title>Draft genome sequences of two protease-producing strains of Arsukibacterium isolated from two cold and alkaline environments.</title>
        <authorList>
            <person name="Lylloff J.E."/>
            <person name="Skov L.B."/>
            <person name="Jepsen M."/>
            <person name="Hallin P.F."/>
            <person name="Sorensen S.J."/>
            <person name="Stougaard P."/>
            <person name="Glaring M.A."/>
        </authorList>
    </citation>
    <scope>NUCLEOTIDE SEQUENCE [LARGE SCALE GENOMIC DNA]</scope>
    <source>
        <strain evidence="2 3">GCM72</strain>
    </source>
</reference>
<protein>
    <submittedName>
        <fullName evidence="2">Uncharacterized protein</fullName>
    </submittedName>
</protein>
<evidence type="ECO:0000313" key="3">
    <source>
        <dbReference type="Proteomes" id="UP000034228"/>
    </source>
</evidence>
<keyword evidence="1" id="KW-0472">Membrane</keyword>
<evidence type="ECO:0000313" key="2">
    <source>
        <dbReference type="EMBL" id="KKO43889.1"/>
    </source>
</evidence>
<keyword evidence="1" id="KW-1133">Transmembrane helix</keyword>
<keyword evidence="3" id="KW-1185">Reference proteome</keyword>
<accession>A0A0M2V0I6</accession>
<feature type="transmembrane region" description="Helical" evidence="1">
    <location>
        <begin position="9"/>
        <end position="26"/>
    </location>
</feature>
<dbReference type="RefSeq" id="WP_046559177.1">
    <property type="nucleotide sequence ID" value="NZ_LAHO01000024.1"/>
</dbReference>
<sequence length="124" mass="13621">MRLNGWQRLYCIVVVMWVGYLAYTAYSDNTIANKRIVELTAAVERMEATPEPDGTLAGAITHHLGGQSPAQLAEHYRQQLNAVQQSKTNTIFSALSLAVVPPILLYFVIGWVAAGFRRKSAGVS</sequence>
<dbReference type="OrthoDB" id="7067085at2"/>
<comment type="caution">
    <text evidence="2">The sequence shown here is derived from an EMBL/GenBank/DDBJ whole genome shotgun (WGS) entry which is preliminary data.</text>
</comment>
<gene>
    <name evidence="2" type="ORF">WG68_18290</name>
</gene>
<dbReference type="Proteomes" id="UP000034228">
    <property type="component" value="Unassembled WGS sequence"/>
</dbReference>
<dbReference type="AlphaFoldDB" id="A0A0M2V0I6"/>
<evidence type="ECO:0000256" key="1">
    <source>
        <dbReference type="SAM" id="Phobius"/>
    </source>
</evidence>
<feature type="transmembrane region" description="Helical" evidence="1">
    <location>
        <begin position="91"/>
        <end position="114"/>
    </location>
</feature>